<dbReference type="PIRSF" id="PIRSF001365">
    <property type="entry name" value="DHDPS"/>
    <property type="match status" value="1"/>
</dbReference>
<dbReference type="InterPro" id="IPR002220">
    <property type="entry name" value="DapA-like"/>
</dbReference>
<keyword evidence="5" id="KW-1185">Reference proteome</keyword>
<accession>A0ABU6A574</accession>
<comment type="similarity">
    <text evidence="1 3">Belongs to the DapA family.</text>
</comment>
<dbReference type="EC" id="4.1.3.3" evidence="4"/>
<dbReference type="Gene3D" id="3.20.20.70">
    <property type="entry name" value="Aldolase class I"/>
    <property type="match status" value="1"/>
</dbReference>
<dbReference type="GO" id="GO:0008840">
    <property type="term" value="F:4-hydroxy-tetrahydrodipicolinate synthase activity"/>
    <property type="evidence" value="ECO:0007669"/>
    <property type="project" value="UniProtKB-EC"/>
</dbReference>
<protein>
    <submittedName>
        <fullName evidence="4">Dihydrodipicolinate synthase family protein</fullName>
        <ecNumber evidence="4">4.1.3.3</ecNumber>
        <ecNumber evidence="4">4.2.1.41</ecNumber>
        <ecNumber evidence="4">4.3.3.7</ecNumber>
    </submittedName>
</protein>
<dbReference type="Pfam" id="PF00701">
    <property type="entry name" value="DHDPS"/>
    <property type="match status" value="1"/>
</dbReference>
<evidence type="ECO:0000256" key="3">
    <source>
        <dbReference type="PIRNR" id="PIRNR001365"/>
    </source>
</evidence>
<dbReference type="InterPro" id="IPR013785">
    <property type="entry name" value="Aldolase_TIM"/>
</dbReference>
<dbReference type="PANTHER" id="PTHR12128:SF66">
    <property type="entry name" value="4-HYDROXY-2-OXOGLUTARATE ALDOLASE, MITOCHONDRIAL"/>
    <property type="match status" value="1"/>
</dbReference>
<dbReference type="GO" id="GO:0047448">
    <property type="term" value="F:5-dehydro-4-deoxyglucarate dehydratase activity"/>
    <property type="evidence" value="ECO:0007669"/>
    <property type="project" value="UniProtKB-EC"/>
</dbReference>
<dbReference type="EMBL" id="JAWLNX010000002">
    <property type="protein sequence ID" value="MEB3366589.1"/>
    <property type="molecule type" value="Genomic_DNA"/>
</dbReference>
<dbReference type="EC" id="4.3.3.7" evidence="4"/>
<evidence type="ECO:0000313" key="5">
    <source>
        <dbReference type="Proteomes" id="UP001327093"/>
    </source>
</evidence>
<dbReference type="EC" id="4.2.1.41" evidence="4"/>
<dbReference type="CDD" id="cd00408">
    <property type="entry name" value="DHDPS-like"/>
    <property type="match status" value="1"/>
</dbReference>
<organism evidence="4 5">
    <name type="scientific">Saccharopolyspora mangrovi</name>
    <dbReference type="NCBI Taxonomy" id="3082379"/>
    <lineage>
        <taxon>Bacteria</taxon>
        <taxon>Bacillati</taxon>
        <taxon>Actinomycetota</taxon>
        <taxon>Actinomycetes</taxon>
        <taxon>Pseudonocardiales</taxon>
        <taxon>Pseudonocardiaceae</taxon>
        <taxon>Saccharopolyspora</taxon>
    </lineage>
</organism>
<evidence type="ECO:0000256" key="1">
    <source>
        <dbReference type="ARBA" id="ARBA00007592"/>
    </source>
</evidence>
<dbReference type="SUPFAM" id="SSF51569">
    <property type="entry name" value="Aldolase"/>
    <property type="match status" value="1"/>
</dbReference>
<dbReference type="RefSeq" id="WP_324264157.1">
    <property type="nucleotide sequence ID" value="NZ_JAWLNX010000002.1"/>
</dbReference>
<reference evidence="4 5" key="1">
    <citation type="submission" date="2023-10" db="EMBL/GenBank/DDBJ databases">
        <title>Saccharopolyspora sp. nov., isolated from mangrove soil.</title>
        <authorList>
            <person name="Lu Y."/>
            <person name="Liu W."/>
        </authorList>
    </citation>
    <scope>NUCLEOTIDE SEQUENCE [LARGE SCALE GENOMIC DNA]</scope>
    <source>
        <strain evidence="4 5">S2-29</strain>
    </source>
</reference>
<dbReference type="PRINTS" id="PR00146">
    <property type="entry name" value="DHPICSNTHASE"/>
</dbReference>
<name>A0ABU6A574_9PSEU</name>
<evidence type="ECO:0000256" key="2">
    <source>
        <dbReference type="ARBA" id="ARBA00023239"/>
    </source>
</evidence>
<dbReference type="SMART" id="SM01130">
    <property type="entry name" value="DHDPS"/>
    <property type="match status" value="1"/>
</dbReference>
<evidence type="ECO:0000313" key="4">
    <source>
        <dbReference type="EMBL" id="MEB3366589.1"/>
    </source>
</evidence>
<proteinExistence type="inferred from homology"/>
<keyword evidence="2 3" id="KW-0456">Lyase</keyword>
<sequence length="311" mass="33165">MDRTSVSWRGYWPAAPTPFTADGALDEQAMRNVLQLYAEQGVHGVLVNGTTGEWFAQHPAERRRVAELAVEVLGGSTPVVVGCTAYTPAEVIEFAEHARSIGADGALATPPPYAHLTPEEIFGFYEAVTGAVALPWMIYNWPRGVSVDIDTATADRLVDLPNVVAYKDSTGDELMAMATAEVVAGRVRTFGRFIHRRGMAFMLGVGGDGNIDGGGIGAPFAVPYYEAVWRGDREAALRWSGRYGAMVAALVNPDYSAKFAHPTAQLKAAMNLLGQPGGAVRPPLLDLTDPARLDALAAALDSFELRSGSTT</sequence>
<gene>
    <name evidence="4" type="ORF">R4I43_04150</name>
</gene>
<dbReference type="GO" id="GO:0008747">
    <property type="term" value="F:N-acetylneuraminate lyase activity"/>
    <property type="evidence" value="ECO:0007669"/>
    <property type="project" value="UniProtKB-EC"/>
</dbReference>
<comment type="caution">
    <text evidence="4">The sequence shown here is derived from an EMBL/GenBank/DDBJ whole genome shotgun (WGS) entry which is preliminary data.</text>
</comment>
<dbReference type="PANTHER" id="PTHR12128">
    <property type="entry name" value="DIHYDRODIPICOLINATE SYNTHASE"/>
    <property type="match status" value="1"/>
</dbReference>
<dbReference type="Proteomes" id="UP001327093">
    <property type="component" value="Unassembled WGS sequence"/>
</dbReference>